<dbReference type="InterPro" id="IPR058245">
    <property type="entry name" value="NreC/VraR/RcsB-like_REC"/>
</dbReference>
<evidence type="ECO:0000256" key="4">
    <source>
        <dbReference type="ARBA" id="ARBA00023163"/>
    </source>
</evidence>
<dbReference type="InterPro" id="IPR016032">
    <property type="entry name" value="Sig_transdc_resp-reg_C-effctor"/>
</dbReference>
<dbReference type="Gene3D" id="3.40.50.2300">
    <property type="match status" value="1"/>
</dbReference>
<dbReference type="InterPro" id="IPR001789">
    <property type="entry name" value="Sig_transdc_resp-reg_receiver"/>
</dbReference>
<evidence type="ECO:0000256" key="3">
    <source>
        <dbReference type="ARBA" id="ARBA00023125"/>
    </source>
</evidence>
<comment type="caution">
    <text evidence="8">The sequence shown here is derived from an EMBL/GenBank/DDBJ whole genome shotgun (WGS) entry which is preliminary data.</text>
</comment>
<dbReference type="RefSeq" id="WP_052607189.1">
    <property type="nucleotide sequence ID" value="NZ_JXYS01000143.1"/>
</dbReference>
<dbReference type="CDD" id="cd17535">
    <property type="entry name" value="REC_NarL-like"/>
    <property type="match status" value="1"/>
</dbReference>
<keyword evidence="9" id="KW-1185">Reference proteome</keyword>
<evidence type="ECO:0000256" key="1">
    <source>
        <dbReference type="ARBA" id="ARBA00022553"/>
    </source>
</evidence>
<dbReference type="AlphaFoldDB" id="A0A0D8HCB1"/>
<evidence type="ECO:0000313" key="8">
    <source>
        <dbReference type="EMBL" id="KJF15568.1"/>
    </source>
</evidence>
<comment type="caution">
    <text evidence="5">Lacks conserved residue(s) required for the propagation of feature annotation.</text>
</comment>
<gene>
    <name evidence="8" type="primary">nreC2</name>
    <name evidence="8" type="ORF">AXFE_35930</name>
</gene>
<keyword evidence="3" id="KW-0238">DNA-binding</keyword>
<keyword evidence="1" id="KW-0597">Phosphoprotein</keyword>
<keyword evidence="4" id="KW-0804">Transcription</keyword>
<evidence type="ECO:0000259" key="7">
    <source>
        <dbReference type="PROSITE" id="PS50110"/>
    </source>
</evidence>
<dbReference type="OrthoDB" id="9808843at2"/>
<keyword evidence="2" id="KW-0805">Transcription regulation</keyword>
<dbReference type="PROSITE" id="PS50043">
    <property type="entry name" value="HTH_LUXR_2"/>
    <property type="match status" value="1"/>
</dbReference>
<dbReference type="Pfam" id="PF00196">
    <property type="entry name" value="GerE"/>
    <property type="match status" value="1"/>
</dbReference>
<sequence>MIRILIIDDEREVIESIEVLISSRDDMKVVGSLQNVHGVISYIEALRRDVVLMNISMPGLSGVETTKQIKDHFVGAPEIVILTTFDLNQMVLSALHAGAQGFILKSDPPQDLYSAIITAHRGDALISPKMLRNLVTSLTAKQSQKLHVEVLSSKCSSRELDILKLVVHGLANADIASLLYISKNTIRSHVAHLHDRLTVKSRAALVAKGGELVE</sequence>
<dbReference type="PANTHER" id="PTHR43214">
    <property type="entry name" value="TWO-COMPONENT RESPONSE REGULATOR"/>
    <property type="match status" value="1"/>
</dbReference>
<dbReference type="EMBL" id="JXYS01000143">
    <property type="protein sequence ID" value="KJF15568.1"/>
    <property type="molecule type" value="Genomic_DNA"/>
</dbReference>
<dbReference type="PROSITE" id="PS50110">
    <property type="entry name" value="RESPONSE_REGULATORY"/>
    <property type="match status" value="1"/>
</dbReference>
<name>A0A0D8HCB1_9ACTN</name>
<dbReference type="GO" id="GO:0006355">
    <property type="term" value="P:regulation of DNA-templated transcription"/>
    <property type="evidence" value="ECO:0007669"/>
    <property type="project" value="InterPro"/>
</dbReference>
<dbReference type="SMART" id="SM00421">
    <property type="entry name" value="HTH_LUXR"/>
    <property type="match status" value="1"/>
</dbReference>
<evidence type="ECO:0000259" key="6">
    <source>
        <dbReference type="PROSITE" id="PS50043"/>
    </source>
</evidence>
<dbReference type="PROSITE" id="PS00622">
    <property type="entry name" value="HTH_LUXR_1"/>
    <property type="match status" value="1"/>
</dbReference>
<evidence type="ECO:0000256" key="5">
    <source>
        <dbReference type="PROSITE-ProRule" id="PRU00169"/>
    </source>
</evidence>
<dbReference type="Pfam" id="PF00072">
    <property type="entry name" value="Response_reg"/>
    <property type="match status" value="1"/>
</dbReference>
<feature type="domain" description="HTH luxR-type" evidence="6">
    <location>
        <begin position="148"/>
        <end position="213"/>
    </location>
</feature>
<reference evidence="8 9" key="1">
    <citation type="submission" date="2015-01" db="EMBL/GenBank/DDBJ databases">
        <title>Draft genome of the acidophilic iron oxidizer Acidithrix ferrooxidans strain Py-F3.</title>
        <authorList>
            <person name="Poehlein A."/>
            <person name="Eisen S."/>
            <person name="Schloemann M."/>
            <person name="Johnson B.D."/>
            <person name="Daniel R."/>
            <person name="Muehling M."/>
        </authorList>
    </citation>
    <scope>NUCLEOTIDE SEQUENCE [LARGE SCALE GENOMIC DNA]</scope>
    <source>
        <strain evidence="8 9">Py-F3</strain>
    </source>
</reference>
<evidence type="ECO:0000256" key="2">
    <source>
        <dbReference type="ARBA" id="ARBA00023015"/>
    </source>
</evidence>
<dbReference type="InterPro" id="IPR011006">
    <property type="entry name" value="CheY-like_superfamily"/>
</dbReference>
<dbReference type="InterPro" id="IPR000792">
    <property type="entry name" value="Tscrpt_reg_LuxR_C"/>
</dbReference>
<dbReference type="CDD" id="cd06170">
    <property type="entry name" value="LuxR_C_like"/>
    <property type="match status" value="1"/>
</dbReference>
<dbReference type="InterPro" id="IPR039420">
    <property type="entry name" value="WalR-like"/>
</dbReference>
<dbReference type="SUPFAM" id="SSF52172">
    <property type="entry name" value="CheY-like"/>
    <property type="match status" value="1"/>
</dbReference>
<dbReference type="SMART" id="SM00448">
    <property type="entry name" value="REC"/>
    <property type="match status" value="1"/>
</dbReference>
<protein>
    <submittedName>
        <fullName evidence="8">Oxygen regulatory protein NreC</fullName>
    </submittedName>
</protein>
<dbReference type="PANTHER" id="PTHR43214:SF24">
    <property type="entry name" value="TRANSCRIPTIONAL REGULATORY PROTEIN NARL-RELATED"/>
    <property type="match status" value="1"/>
</dbReference>
<dbReference type="GO" id="GO:0003677">
    <property type="term" value="F:DNA binding"/>
    <property type="evidence" value="ECO:0007669"/>
    <property type="project" value="UniProtKB-KW"/>
</dbReference>
<dbReference type="STRING" id="1280514.AXFE_35930"/>
<dbReference type="Proteomes" id="UP000032360">
    <property type="component" value="Unassembled WGS sequence"/>
</dbReference>
<feature type="domain" description="Response regulatory" evidence="7">
    <location>
        <begin position="3"/>
        <end position="120"/>
    </location>
</feature>
<accession>A0A0D8HCB1</accession>
<proteinExistence type="predicted"/>
<dbReference type="SUPFAM" id="SSF46894">
    <property type="entry name" value="C-terminal effector domain of the bipartite response regulators"/>
    <property type="match status" value="1"/>
</dbReference>
<organism evidence="8 9">
    <name type="scientific">Acidithrix ferrooxidans</name>
    <dbReference type="NCBI Taxonomy" id="1280514"/>
    <lineage>
        <taxon>Bacteria</taxon>
        <taxon>Bacillati</taxon>
        <taxon>Actinomycetota</taxon>
        <taxon>Acidimicrobiia</taxon>
        <taxon>Acidimicrobiales</taxon>
        <taxon>Acidimicrobiaceae</taxon>
        <taxon>Acidithrix</taxon>
    </lineage>
</organism>
<evidence type="ECO:0000313" key="9">
    <source>
        <dbReference type="Proteomes" id="UP000032360"/>
    </source>
</evidence>
<dbReference type="PRINTS" id="PR00038">
    <property type="entry name" value="HTHLUXR"/>
</dbReference>
<dbReference type="GO" id="GO:0000160">
    <property type="term" value="P:phosphorelay signal transduction system"/>
    <property type="evidence" value="ECO:0007669"/>
    <property type="project" value="InterPro"/>
</dbReference>